<feature type="domain" description="Translation initiation factor IF2/IF5" evidence="5">
    <location>
        <begin position="82"/>
        <end position="191"/>
    </location>
</feature>
<dbReference type="GO" id="GO:0001731">
    <property type="term" value="P:formation of translation preinitiation complex"/>
    <property type="evidence" value="ECO:0007669"/>
    <property type="project" value="TreeGrafter"/>
</dbReference>
<dbReference type="InterPro" id="IPR045196">
    <property type="entry name" value="IF2/IF5"/>
</dbReference>
<evidence type="ECO:0000313" key="6">
    <source>
        <dbReference type="EMBL" id="EDR27576.1"/>
    </source>
</evidence>
<dbReference type="SUPFAM" id="SSF75689">
    <property type="entry name" value="Zinc-binding domain of translation initiation factor 2 beta"/>
    <property type="match status" value="1"/>
</dbReference>
<evidence type="ECO:0000256" key="3">
    <source>
        <dbReference type="ARBA" id="ARBA00022917"/>
    </source>
</evidence>
<dbReference type="KEGG" id="edi:EDI_093670"/>
<dbReference type="GeneID" id="5881317"/>
<dbReference type="SMART" id="SM00653">
    <property type="entry name" value="eIF2B_5"/>
    <property type="match status" value="1"/>
</dbReference>
<dbReference type="GO" id="GO:0031369">
    <property type="term" value="F:translation initiation factor binding"/>
    <property type="evidence" value="ECO:0007669"/>
    <property type="project" value="TreeGrafter"/>
</dbReference>
<sequence>MSEEENKPIEETPTTEKKVKKVKKVKKTKKALKELPDFTSVKVKSKPKSKNTENEKNEGLYTYDELLDRIFAQCNISQNSSKQEIELPQIKVVREGSKRVIWENFCDICKRLHRTPEDIKVFVLEELMTIGSIDAKGGFTIKAKLQPHQLENILIKYVSQFVQCPECKSLDTELIKENRINFIKCNACSSKCSVAVKKASD</sequence>
<evidence type="ECO:0000256" key="4">
    <source>
        <dbReference type="SAM" id="MobiDB-lite"/>
    </source>
</evidence>
<dbReference type="PANTHER" id="PTHR23001">
    <property type="entry name" value="EUKARYOTIC TRANSLATION INITIATION FACTOR"/>
    <property type="match status" value="1"/>
</dbReference>
<reference evidence="7" key="1">
    <citation type="submission" date="2007-12" db="EMBL/GenBank/DDBJ databases">
        <title>Annotation of Entamoeba dispar SAW760.</title>
        <authorList>
            <person name="Lorenzi H."/>
            <person name="Inman J."/>
            <person name="Schobel S."/>
            <person name="Amedeo P."/>
            <person name="Caler E."/>
        </authorList>
    </citation>
    <scope>NUCLEOTIDE SEQUENCE [LARGE SCALE GENOMIC DNA]</scope>
    <source>
        <strain evidence="7">ATCC PRA-260 / SAW760</strain>
    </source>
</reference>
<keyword evidence="2 6" id="KW-0396">Initiation factor</keyword>
<proteinExistence type="inferred from homology"/>
<feature type="region of interest" description="Disordered" evidence="4">
    <location>
        <begin position="1"/>
        <end position="23"/>
    </location>
</feature>
<dbReference type="SUPFAM" id="SSF100966">
    <property type="entry name" value="Translation initiation factor 2 beta, aIF2beta, N-terminal domain"/>
    <property type="match status" value="1"/>
</dbReference>
<evidence type="ECO:0000256" key="2">
    <source>
        <dbReference type="ARBA" id="ARBA00022540"/>
    </source>
</evidence>
<dbReference type="InterPro" id="IPR016190">
    <property type="entry name" value="Transl_init_fac_IF2/IF5_Zn-bd"/>
</dbReference>
<dbReference type="Pfam" id="PF01873">
    <property type="entry name" value="eIF-5_eIF-2B"/>
    <property type="match status" value="1"/>
</dbReference>
<protein>
    <submittedName>
        <fullName evidence="6">Eukaryotic translation initiation factor 2 subunit beta, putative</fullName>
    </submittedName>
</protein>
<organism evidence="7">
    <name type="scientific">Entamoeba dispar (strain ATCC PRA-260 / SAW760)</name>
    <dbReference type="NCBI Taxonomy" id="370354"/>
    <lineage>
        <taxon>Eukaryota</taxon>
        <taxon>Amoebozoa</taxon>
        <taxon>Evosea</taxon>
        <taxon>Archamoebae</taxon>
        <taxon>Mastigamoebida</taxon>
        <taxon>Entamoebidae</taxon>
        <taxon>Entamoeba</taxon>
    </lineage>
</organism>
<accession>B0EDF9</accession>
<dbReference type="InterPro" id="IPR002735">
    <property type="entry name" value="Transl_init_fac_IF2/IF5_dom"/>
</dbReference>
<dbReference type="GO" id="GO:0003743">
    <property type="term" value="F:translation initiation factor activity"/>
    <property type="evidence" value="ECO:0007669"/>
    <property type="project" value="UniProtKB-KW"/>
</dbReference>
<dbReference type="VEuPathDB" id="AmoebaDB:EDI_093670"/>
<dbReference type="RefSeq" id="XP_001736322.1">
    <property type="nucleotide sequence ID" value="XM_001736270.1"/>
</dbReference>
<dbReference type="FunFam" id="3.30.30.170:FF:000001">
    <property type="entry name" value="Eukaryotic translation initiation factor 2 subunit"/>
    <property type="match status" value="1"/>
</dbReference>
<dbReference type="PANTHER" id="PTHR23001:SF3">
    <property type="entry name" value="EUKARYOTIC TRANSLATION INITIATION FACTOR 2 SUBUNIT 2"/>
    <property type="match status" value="1"/>
</dbReference>
<feature type="compositionally biased region" description="Basic and acidic residues" evidence="4">
    <location>
        <begin position="1"/>
        <end position="17"/>
    </location>
</feature>
<comment type="similarity">
    <text evidence="1">Belongs to the eIF-2-beta/eIF-5 family.</text>
</comment>
<dbReference type="Gene3D" id="3.30.30.170">
    <property type="match status" value="1"/>
</dbReference>
<dbReference type="GO" id="GO:0003729">
    <property type="term" value="F:mRNA binding"/>
    <property type="evidence" value="ECO:0007669"/>
    <property type="project" value="TreeGrafter"/>
</dbReference>
<dbReference type="AlphaFoldDB" id="B0EDF9"/>
<dbReference type="eggNOG" id="KOG2768">
    <property type="taxonomic scope" value="Eukaryota"/>
</dbReference>
<dbReference type="EMBL" id="DS548800">
    <property type="protein sequence ID" value="EDR27576.1"/>
    <property type="molecule type" value="Genomic_DNA"/>
</dbReference>
<dbReference type="OrthoDB" id="10255414at2759"/>
<keyword evidence="7" id="KW-1185">Reference proteome</keyword>
<evidence type="ECO:0000256" key="1">
    <source>
        <dbReference type="ARBA" id="ARBA00010397"/>
    </source>
</evidence>
<name>B0EDF9_ENTDS</name>
<evidence type="ECO:0000313" key="7">
    <source>
        <dbReference type="Proteomes" id="UP000008076"/>
    </source>
</evidence>
<dbReference type="OMA" id="VKHHKSR"/>
<dbReference type="InterPro" id="IPR016189">
    <property type="entry name" value="Transl_init_fac_IF2/IF5_N"/>
</dbReference>
<gene>
    <name evidence="6" type="ORF">EDI_093670</name>
</gene>
<dbReference type="Proteomes" id="UP000008076">
    <property type="component" value="Unassembled WGS sequence"/>
</dbReference>
<evidence type="ECO:0000259" key="5">
    <source>
        <dbReference type="SMART" id="SM00653"/>
    </source>
</evidence>
<keyword evidence="3" id="KW-0648">Protein biosynthesis</keyword>
<dbReference type="GO" id="GO:0005850">
    <property type="term" value="C:eukaryotic translation initiation factor 2 complex"/>
    <property type="evidence" value="ECO:0007669"/>
    <property type="project" value="TreeGrafter"/>
</dbReference>